<protein>
    <recommendedName>
        <fullName evidence="3">Immunoglobulin V-set domain-containing protein</fullName>
    </recommendedName>
</protein>
<dbReference type="InterPro" id="IPR013106">
    <property type="entry name" value="Ig_V-set"/>
</dbReference>
<sequence>MLLFVCFLLAGSFCHSTGIRNQTVFLNTNASLPCSHAHGDVTWSRYRNMKRKTLVSITNGVVDIPDKRFGLQADGALLIRNVDFSDESMYLCNLKQEVYLNVISDSNEQIPKDGPGDQAAPGKDELIVRLESEQKEAAAEIQHSSDSWKIPVGVVLGAALLLLMFLALRVWSSKRAEIRNSKENVSEVVYEEIQDTDQLQDSELESWYYSTIMDGANSSTPSEPHLYSSVNRLRVEGWSRVPQNPQ</sequence>
<dbReference type="EMBL" id="JAHUTI010025297">
    <property type="protein sequence ID" value="MED6240635.1"/>
    <property type="molecule type" value="Genomic_DNA"/>
</dbReference>
<reference evidence="4 5" key="1">
    <citation type="submission" date="2021-07" db="EMBL/GenBank/DDBJ databases">
        <authorList>
            <person name="Palmer J.M."/>
        </authorList>
    </citation>
    <scope>NUCLEOTIDE SEQUENCE [LARGE SCALE GENOMIC DNA]</scope>
    <source>
        <strain evidence="4 5">AT_MEX2019</strain>
        <tissue evidence="4">Muscle</tissue>
    </source>
</reference>
<feature type="signal peptide" evidence="2">
    <location>
        <begin position="1"/>
        <end position="18"/>
    </location>
</feature>
<dbReference type="SUPFAM" id="SSF48726">
    <property type="entry name" value="Immunoglobulin"/>
    <property type="match status" value="1"/>
</dbReference>
<dbReference type="Pfam" id="PF07686">
    <property type="entry name" value="V-set"/>
    <property type="match status" value="1"/>
</dbReference>
<feature type="transmembrane region" description="Helical" evidence="1">
    <location>
        <begin position="150"/>
        <end position="171"/>
    </location>
</feature>
<keyword evidence="5" id="KW-1185">Reference proteome</keyword>
<name>A0ABU7ARX7_9TELE</name>
<evidence type="ECO:0000313" key="5">
    <source>
        <dbReference type="Proteomes" id="UP001345963"/>
    </source>
</evidence>
<dbReference type="InterPro" id="IPR013783">
    <property type="entry name" value="Ig-like_fold"/>
</dbReference>
<comment type="caution">
    <text evidence="4">The sequence shown here is derived from an EMBL/GenBank/DDBJ whole genome shotgun (WGS) entry which is preliminary data.</text>
</comment>
<evidence type="ECO:0000259" key="3">
    <source>
        <dbReference type="Pfam" id="PF07686"/>
    </source>
</evidence>
<proteinExistence type="predicted"/>
<organism evidence="4 5">
    <name type="scientific">Ataeniobius toweri</name>
    <dbReference type="NCBI Taxonomy" id="208326"/>
    <lineage>
        <taxon>Eukaryota</taxon>
        <taxon>Metazoa</taxon>
        <taxon>Chordata</taxon>
        <taxon>Craniata</taxon>
        <taxon>Vertebrata</taxon>
        <taxon>Euteleostomi</taxon>
        <taxon>Actinopterygii</taxon>
        <taxon>Neopterygii</taxon>
        <taxon>Teleostei</taxon>
        <taxon>Neoteleostei</taxon>
        <taxon>Acanthomorphata</taxon>
        <taxon>Ovalentaria</taxon>
        <taxon>Atherinomorphae</taxon>
        <taxon>Cyprinodontiformes</taxon>
        <taxon>Goodeidae</taxon>
        <taxon>Ataeniobius</taxon>
    </lineage>
</organism>
<accession>A0ABU7ARX7</accession>
<evidence type="ECO:0000313" key="4">
    <source>
        <dbReference type="EMBL" id="MED6240635.1"/>
    </source>
</evidence>
<keyword evidence="1" id="KW-0472">Membrane</keyword>
<keyword evidence="1" id="KW-0812">Transmembrane</keyword>
<gene>
    <name evidence="4" type="ORF">ATANTOWER_024717</name>
</gene>
<feature type="domain" description="Immunoglobulin V-set" evidence="3">
    <location>
        <begin position="22"/>
        <end position="94"/>
    </location>
</feature>
<evidence type="ECO:0000256" key="2">
    <source>
        <dbReference type="SAM" id="SignalP"/>
    </source>
</evidence>
<dbReference type="InterPro" id="IPR036179">
    <property type="entry name" value="Ig-like_dom_sf"/>
</dbReference>
<keyword evidence="2" id="KW-0732">Signal</keyword>
<feature type="chain" id="PRO_5047141677" description="Immunoglobulin V-set domain-containing protein" evidence="2">
    <location>
        <begin position="19"/>
        <end position="246"/>
    </location>
</feature>
<dbReference type="Gene3D" id="2.60.40.10">
    <property type="entry name" value="Immunoglobulins"/>
    <property type="match status" value="1"/>
</dbReference>
<keyword evidence="1" id="KW-1133">Transmembrane helix</keyword>
<dbReference type="Proteomes" id="UP001345963">
    <property type="component" value="Unassembled WGS sequence"/>
</dbReference>
<evidence type="ECO:0000256" key="1">
    <source>
        <dbReference type="SAM" id="Phobius"/>
    </source>
</evidence>